<comment type="caution">
    <text evidence="5">The sequence shown here is derived from an EMBL/GenBank/DDBJ whole genome shotgun (WGS) entry which is preliminary data.</text>
</comment>
<evidence type="ECO:0000259" key="4">
    <source>
        <dbReference type="Pfam" id="PF01420"/>
    </source>
</evidence>
<name>A0A5D3YBH7_9PROT</name>
<dbReference type="OrthoDB" id="8550160at2"/>
<reference evidence="5 6" key="1">
    <citation type="submission" date="2019-07" db="EMBL/GenBank/DDBJ databases">
        <title>Active sludge and wastewater microbial communities from Klosterneuburg, Austria.</title>
        <authorList>
            <person name="Wagner M."/>
        </authorList>
    </citation>
    <scope>NUCLEOTIDE SEQUENCE [LARGE SCALE GENOMIC DNA]</scope>
    <source>
        <strain evidence="5 6">Nm2</strain>
    </source>
</reference>
<dbReference type="EMBL" id="VNHT01000026">
    <property type="protein sequence ID" value="TYP87313.1"/>
    <property type="molecule type" value="Genomic_DNA"/>
</dbReference>
<evidence type="ECO:0000256" key="1">
    <source>
        <dbReference type="ARBA" id="ARBA00010923"/>
    </source>
</evidence>
<dbReference type="RefSeq" id="WP_082110377.1">
    <property type="nucleotide sequence ID" value="NZ_CP011451.1"/>
</dbReference>
<dbReference type="InterPro" id="IPR044946">
    <property type="entry name" value="Restrct_endonuc_typeI_TRD_sf"/>
</dbReference>
<keyword evidence="2" id="KW-0680">Restriction system</keyword>
<protein>
    <submittedName>
        <fullName evidence="5">Type I restriction enzyme S subunit</fullName>
    </submittedName>
</protein>
<dbReference type="Proteomes" id="UP000324176">
    <property type="component" value="Unassembled WGS sequence"/>
</dbReference>
<feature type="domain" description="Type I restriction modification DNA specificity" evidence="4">
    <location>
        <begin position="72"/>
        <end position="106"/>
    </location>
</feature>
<evidence type="ECO:0000313" key="5">
    <source>
        <dbReference type="EMBL" id="TYP87313.1"/>
    </source>
</evidence>
<sequence>MVSRIVPHIRRAWVVGPKNGYRQIASGEWIIFRSEKVWPQYLRWILVGDMFHAAFMQTVSGVGGSLLRARPAEVFKIKIPIPPLTEQKRIAAILDAADALRTKRRESLAQLDTLLQSTFLEMFGDPVTNSMKWKKFSLDDVCEKIIDCPHSTPKWADYGVICLRTSNLGKGEWIWDEIRYVSEEDYAERTKRGEISKDDIILSREGTVGVLALVDDGVRLCMGQRLVQLRTNQSILSPKFVLYILLHDLAPERLARLMAGSTSKHINVKELRSLPIIMPPLDLQHRFAAIVESVGKQKSRLRTHLTELDALFASLQARAFNGEL</sequence>
<dbReference type="InterPro" id="IPR052021">
    <property type="entry name" value="Type-I_RS_S_subunit"/>
</dbReference>
<dbReference type="CDD" id="cd17246">
    <property type="entry name" value="RMtype1_S_SonII-TRD2-CR2_like"/>
    <property type="match status" value="1"/>
</dbReference>
<feature type="domain" description="Type I restriction modification DNA specificity" evidence="4">
    <location>
        <begin position="132"/>
        <end position="304"/>
    </location>
</feature>
<dbReference type="Pfam" id="PF01420">
    <property type="entry name" value="Methylase_S"/>
    <property type="match status" value="2"/>
</dbReference>
<dbReference type="PANTHER" id="PTHR30408">
    <property type="entry name" value="TYPE-1 RESTRICTION ENZYME ECOKI SPECIFICITY PROTEIN"/>
    <property type="match status" value="1"/>
</dbReference>
<evidence type="ECO:0000256" key="2">
    <source>
        <dbReference type="ARBA" id="ARBA00022747"/>
    </source>
</evidence>
<comment type="similarity">
    <text evidence="1">Belongs to the type-I restriction system S methylase family.</text>
</comment>
<dbReference type="GO" id="GO:0003677">
    <property type="term" value="F:DNA binding"/>
    <property type="evidence" value="ECO:0007669"/>
    <property type="project" value="UniProtKB-KW"/>
</dbReference>
<evidence type="ECO:0000313" key="6">
    <source>
        <dbReference type="Proteomes" id="UP000324176"/>
    </source>
</evidence>
<dbReference type="AlphaFoldDB" id="A0A5D3YBH7"/>
<proteinExistence type="inferred from homology"/>
<accession>A0A5D3YBH7</accession>
<dbReference type="GO" id="GO:0009307">
    <property type="term" value="P:DNA restriction-modification system"/>
    <property type="evidence" value="ECO:0007669"/>
    <property type="project" value="UniProtKB-KW"/>
</dbReference>
<dbReference type="PANTHER" id="PTHR30408:SF12">
    <property type="entry name" value="TYPE I RESTRICTION ENZYME MJAVIII SPECIFICITY SUBUNIT"/>
    <property type="match status" value="1"/>
</dbReference>
<keyword evidence="3" id="KW-0238">DNA-binding</keyword>
<dbReference type="SUPFAM" id="SSF116734">
    <property type="entry name" value="DNA methylase specificity domain"/>
    <property type="match status" value="2"/>
</dbReference>
<dbReference type="Gene3D" id="3.90.220.20">
    <property type="entry name" value="DNA methylase specificity domains"/>
    <property type="match status" value="2"/>
</dbReference>
<gene>
    <name evidence="5" type="ORF">BCL69_102634</name>
</gene>
<dbReference type="InterPro" id="IPR000055">
    <property type="entry name" value="Restrct_endonuc_typeI_TRD"/>
</dbReference>
<evidence type="ECO:0000256" key="3">
    <source>
        <dbReference type="ARBA" id="ARBA00023125"/>
    </source>
</evidence>
<organism evidence="5 6">
    <name type="scientific">Nitrosomonas communis</name>
    <dbReference type="NCBI Taxonomy" id="44574"/>
    <lineage>
        <taxon>Bacteria</taxon>
        <taxon>Pseudomonadati</taxon>
        <taxon>Pseudomonadota</taxon>
        <taxon>Betaproteobacteria</taxon>
        <taxon>Nitrosomonadales</taxon>
        <taxon>Nitrosomonadaceae</taxon>
        <taxon>Nitrosomonas</taxon>
    </lineage>
</organism>